<dbReference type="InterPro" id="IPR055353">
    <property type="entry name" value="DUF7619"/>
</dbReference>
<dbReference type="Pfam" id="PF13573">
    <property type="entry name" value="SprB"/>
    <property type="match status" value="13"/>
</dbReference>
<dbReference type="InterPro" id="IPR025667">
    <property type="entry name" value="SprB_repeat"/>
</dbReference>
<dbReference type="Pfam" id="PF24595">
    <property type="entry name" value="DUF7619"/>
    <property type="match status" value="1"/>
</dbReference>
<comment type="caution">
    <text evidence="2">The sequence shown here is derived from an EMBL/GenBank/DDBJ whole genome shotgun (WGS) entry which is preliminary data.</text>
</comment>
<proteinExistence type="predicted"/>
<protein>
    <submittedName>
        <fullName evidence="2">T9SS type B sorting domain-containing protein</fullName>
    </submittedName>
</protein>
<evidence type="ECO:0000313" key="2">
    <source>
        <dbReference type="EMBL" id="MBP4141133.1"/>
    </source>
</evidence>
<gene>
    <name evidence="2" type="ORF">J3S90_04885</name>
</gene>
<feature type="domain" description="DUF7619" evidence="1">
    <location>
        <begin position="385"/>
        <end position="473"/>
    </location>
</feature>
<dbReference type="EMBL" id="JAGFBU010000001">
    <property type="protein sequence ID" value="MBP4141133.1"/>
    <property type="molecule type" value="Genomic_DNA"/>
</dbReference>
<dbReference type="NCBIfam" id="TIGR04131">
    <property type="entry name" value="Bac_Flav_CTERM"/>
    <property type="match status" value="1"/>
</dbReference>
<name>A0ABS5CR85_9FLAO</name>
<evidence type="ECO:0000313" key="3">
    <source>
        <dbReference type="Proteomes" id="UP000674217"/>
    </source>
</evidence>
<accession>A0ABS5CR85</accession>
<dbReference type="Pfam" id="PF13585">
    <property type="entry name" value="CHU_C"/>
    <property type="match status" value="1"/>
</dbReference>
<reference evidence="2 3" key="1">
    <citation type="submission" date="2021-03" db="EMBL/GenBank/DDBJ databases">
        <title>Flavobacterium Flabelliformis Sp. Nov. And Flavobacterium Geliluteum Sp. Nov., Two Novel Multidrug Resistant Psychrophilic Species Isolated From Antarctica.</title>
        <authorList>
            <person name="Kralova S."/>
            <person name="Busse H.J."/>
            <person name="Bezdicek M."/>
            <person name="Nykrynova M."/>
            <person name="Kroupova E."/>
            <person name="Krsek D."/>
            <person name="Sedlacek I."/>
        </authorList>
    </citation>
    <scope>NUCLEOTIDE SEQUENCE [LARGE SCALE GENOMIC DNA]</scope>
    <source>
        <strain evidence="2 3">P4023</strain>
    </source>
</reference>
<organism evidence="2 3">
    <name type="scientific">Flavobacterium flabelliforme</name>
    <dbReference type="NCBI Taxonomy" id="2816119"/>
    <lineage>
        <taxon>Bacteria</taxon>
        <taxon>Pseudomonadati</taxon>
        <taxon>Bacteroidota</taxon>
        <taxon>Flavobacteriia</taxon>
        <taxon>Flavobacteriales</taxon>
        <taxon>Flavobacteriaceae</taxon>
        <taxon>Flavobacterium</taxon>
    </lineage>
</organism>
<dbReference type="InterPro" id="IPR026341">
    <property type="entry name" value="T9SS_type_B"/>
</dbReference>
<keyword evidence="3" id="KW-1185">Reference proteome</keyword>
<sequence>MFTIIFLQSFLSYSQNYVPFTPRYNKDIKGDMLLIGNSILNRNDGKNNKPNDAYNGTDVNSSFDMQFINIDNGVSGIFNSSSAKLVVPNSDPNPSNPRCYKIVYAGLYWGAVTKGTTDIKNIKFKMPTGGYNDIVGTVIHNSGNTAVGTSFPYACYADVTSLVTGSGNPNPQGNYTIANVSSAVGSNGGTGLSAGWSLFVVYEDPQLPAKSITSFDGFSAISSTVNLDIQVSGFRTIPNGPVRAKFAFSALEGDLNIPGDYLMINNSVVSATNGVGTVIRTPNNFFNSTVTYIDPTNSKTENFLNRNPASENTLGYDAGILDIINNSNKVIKNGDTKATIGLRSSQDVYFYYFNAIALDIIEPKIILTKSVLDKYNSTTEIGGNNVHKGDPLWYKIGFENQGNDNAKNLVIKDVLPDNIIFDESSLVLPAGVSHVYTPGNKTLTFTVNNSLVKKTNDAGTAPYFHYDIWFKVNVIEDCYALSKICNSEIKNQAFAKYNGDENKVQVDTESYAKYSVCELGSPAPTNFLVGIEDCKYVQEYQFCGVSVDLKAADGYDTYVWSKTKNGPTIATGQIYKALAPGTYYVKNTSSNACYKPIIEEIIVNDATSTYVNPVIPYADNDVTERCVNNNKFLPKIFLCGKKDFKDIKTGITGAVVVWEKTTCVDPLLADTCANESLSCVWSSAGANGPNFKAENAGQYRVTITYAGGCVARHYFNIYKNDLDPKIKKQDIICTTKGQIIVENVGPAGYSFSKDGVNFQTSNIFDNVAEGDYTITIRQIVNGTPCDFTVKTTILKKIFSTTVNVIGENCPGTNGKIEVQAKDVRAQYQYFVYKAGTTDLVSSSALINDDRYTFNNLSPGKYDVKTVTDDGCENTKTVEIFKSNFKASAAISKPLTACSNGEITITTQGGTPNYTYNIVGPNGSFDQSSKFFQVTVPGDYTITAIDKAGCEYKIDKITVSRNNTPVYTVVPSNVKCYGDKGSIAFNVTNDNGYTITYSINNGANYFSNPNFSGLPIGTYSPKIKYSITATDGTVYECFDTKPDVTLGQPSAELTASAGVSELAGCGPGGEGKVRITNPQGGTPIAGANPYLYSFDGSTYDIIKEKYLAPGSYTVYIKDANECVYPMKVIIDPQPIPPSIDIDSPLFNCTGTATSTVTVTNNGGSNFAYEYLLDGAVNPNTANPKVFLNVPSGEHTVSVKYKLLSVSTYSNLLREDFGYGDDTTSPGINTTYYCFERQVEATKCNGNIAINDGDYSVTAKVVSPFGSWINPVDHTPAKVPAITKGRYLAVNIGDKIPVTAILYQKSIKDIIPNQGINVELYAINLLRTGTSGFDPDIRIELVDAGGNVVDGIATGNIPKSVGNNDWQKYGLVLNPGNNTNLNFVIRSNVKQTDGNDVAIDDIAVYQLPKSCITLKEFKFSVATDKAFKASVTNTTNVTCAGKSDGTITINAENFNTTYGYQYSIDGVNWITQTAATYKITGLTNKTYNVQIRYDATSTGTCLVAIPKTITSPLALEVNASATDAKCTPAGATVTATAVGGTPAYTYQLIDTKTPFAVVNFPSNGILTGVLPGTYKVRGTDANSCTDDRDTDLVIAAPVAPTAVIDVSSNLCFSGSGATLVIKASGGTAPYTFKLDTSSAVTSNNSTDTSIHTFSNVVVGNHTIIVTDSKGCTATPITQIINAQVNAEAKVTKTLTCNNPKDATIQVTVKDGTAPYTYRVKKDAGVYSGVVNINTNPFNYTATASGKYVFEITDANKCTTTTDATVSAISNPTATFKLTDPSCNNDATGEIQIIPAGGSAGYTFSFNGGGFTAPDTTKGLNAFVGSVNKRDYTYQVKDNNGCVSPVYTITLNNPSKVVASATFAPNTTCNTQTVITLSGIGGSGVYSYNFDGSTNYSDVLTKTFTNTATAQTITYSVKDDKGCFDTKTIVIPAYNPPTGITISNPTTITCTATTTSLTLTSNAGIAPFTYTITAPASATSNVSGVSSGIFTGLTSGVYSFQVKDANGCVATGGKTIDAAATIAVSGSKSDEKCFGAKDGTATFNITGASTPGNYTYVLTPAAPAVLPTQITKNLNEIKVTGLAAGTYTLTVKDVTTGCTSNTATVTVLAATQINFTAVGTKINCKTTKSTLTISGLLGGAPGYSYAYAISPSTAPTTAYNANLIVDTADLTTLIDVYVKDSNDCFVKKTITIASEDAPKINPLTPPCYVGTPIPVNITGTTVGTPTYSKDGINFQASSNFSLTPGSYTLAIKDGFGCVATTPYVIAEQLTLIATPKVDVTCTPNTTIDLTPKGGKGAYTFAVSFNGSTTYTSTTSPYVTAIAGTYKFKVTDSATPACEAFSTDVVVNTKPTVITYSFNHENVKCKGDATGSITITNPSGKAPFTYSIKRTTAPTATFTTSSITGLIAGNYEIVVTDALGCTSTPASVTITEPTDVLSASAAAPPTTTCSTTTRVTVTAVGGTAPFQYSFKGQAYIADNFYDVVDNGISDQIISYQVKDVNGCITVSKDITVKKLTPPTGINFSTPAAITCNPGFTTTSLTLTSVGGLAPYTYTVISGPTLVGTTSSGTFSGLIAGAYTFEVKDANGCTKQVSQSIADGIKIKVSGVKTDEKCFNAKDGTATFTITEPSSSTNFTYVLSPNLGTIVQTGNEVKVTGLGTGSYTLTVTDKTTGCSQTSNAVVVAAATQILIDTVTATNVNCNKSESTIVVNATGGIKNYKYAYVVKGASQPSAGAFATTNTTINTGVNQTNLDWDVYVMDQNGCIAGPFYRVITRDASPSTKTPAPAALCFVAGSTPSLDVSTLFNLGTGTHKYTVNGTAITGTNYNIKASGTYTIIATDANNCSATATYIVKPELTILATRVKDLDCISDARISFVASEGSKTYTSYEVQLNGAGAWTPVNSPFDVAVAGNYQIRVTDNAGCTAVSNIIEITQKTTPTFLSNKTNISCFGGSNGVITITNPTGLAPFTYSIKKGVSVVAFSTIANGITATGLTAGTYDVVMKDSKNCTFSESITLSEPTQLVTTATVTTPLSCGALNATQDAIITVDVPTTGTAPYKYSFNGGAFDTSNTYAIGVAGNVTVQVQDSNMCTLAAVITVPVAALNIPKLALITGTTLYCAPLPSTTSTVQVSTIAGTGVAPLSYTLVSGPSAGTTTATPGEFKNLIAGTYVFKVTDDNGCTDTQSYTVKSLVTINAVVASQIDVKCYGDATGSVKITVSGFTGTYTASLVSGTGTITPVGATTNTTIDVTGLVQGAYTLRVLDNVTGCSKDVTFTIAEPTAVTLTLTSNKNANCNTPLATVTVTAAGGRSPYSYAFISTTGNPAAGDYILNKNTANLNPATATWYVWVKDANGCEKQLATPVTIVKDPAAKINLPAQQCFNGSPFTITLTGTGTGTLKYSVNGIPITGNTYSITAAGTYKLGVVDANNCDDFVNYTVDKQILATSFLDKDITCVAPIDASITVNITNGTGPYSYQIYDGVTTVGSVVTGIATTTFTNTFATPGNYSFLVTDSKGCTVQTNKQLVTPTVIPVITSVVQPINKMILCHDEETAEIVVTYDNTIGTAPFIINVKNNTTGKDYGEQTTGLKAGVYTITLTDARGCATTSTITITDPPAIVIDAVAAPITCDAFGVSKGSVTINGVTGGKAPYDYFVTGKFYTNSALGETGGTVVFNVVDPGIYQVIVKDANGCTAIVADLKVASDVKDLDISVVLPPANCTTGGSATVAVGALSTNITGNGPFFFQIYTGQPQIYPAGTWLAESSTGSKKATFTNLTPGVSYSFVIFDSLTGCYFTSPAATAIPSNSTLVAAVSAVSNVACKGDSNGKVAFSVTSLYAVSTPITYEIFEATTKTSTSITGVGTVPANGNISFVNIGPLPIGAYYILIKEDVGGTNAGCSVATANFNITESLELLTVTASNTKKVNCNANSGVITASAQKGTGPYKYQYLLATATPPTASSLLWIDSTTYKTSVTGNYIVYAKDAYGCIQSTPVTVDPEIAPAIGTITPASLCYTGTAIAVTVTADATTILPVTYSVNQGAIIGGYSNNNVFNLTPGTYTLNIKDGYGCIASAPFTVKEQLTLNPIAIKKVDCKTAVPNGGITVKADGGNTVLPATYTYSITAGPTINSTGAATGIFTDLADGNYTFEVSDGTCTATTTATIDALVPIVPTAAAGIPLCVGQATTVIINATGGTGTYTYQKGAAPTLPTETNNEFNQTVAEGEVTYYIKDANDCVETIKVTVTDPTPIAIPTIVVDQMRCGGGNDPIDATITVTTSGGTNNFVYSFDNGFSYSSNNIRKTTTAGTYNIIVKDSNGCTTVMIPIVIDALDPPKITGFVPTQMTCPALTSDVKINYSKGIGTVTYTLVSGPSFPNNSGDTSGTYIGLLAGDYMFRVTDSKGCTDEKLYTVQKLPALQLVPNVVYNVKCKGGATGKATFTASSTTAPGAFTFSVATTPFGLPVISSRLGDVITLEDLAIGTYDVTIKDITTNCEITKSVTITEPALDLSIGAVPSNVSCDKPISQITMSPAGGTPNYKYAIVPPGFSGAIIFSDVTTIDTSTLTNGVATPLGMTWAVEVYVQDANLCTAMIPITITKDDTPTVSVPTLASNQCTAAGNYTFVATGTGVLPLSFSINGTDFFTSTGTTYTFTVPAPTAATQAYTVTVKDGNGCIATSATAVTVYKPLQLAVTQVKDLTCAPAATTAATFTFSATDGNNASYTFAVSIDSAPFATITSPYANSTVGTYVFQVTDANNCTVQSDPFKVTAPIDPAIASTVISSPIECFGGTATLTVNVDLSKGVAPYTFVLSGATNNTGDSSGIYTGLVAGTYSVVVTDAKGCSSAVATQVINNPPLLIASATQSINTTCSTATVITVVGSGGTPTATGTGYSYSFDNGFSYDTLNTKTVNDNGAIQTILYSVKDANGCTTVPQPIVVNPLNKPTDLDFIVTVAPTCPIPSSTISVKATNGVGSLTFEIIEFNGVAPATSFVVPTTGFADPAVFAGLLPGDYLFRVTDANGCAYQELYPVKAVTKIAIVGALKAAISCNAANGINNNGSATFTVTGFSATGNYSVVTSPPLAPSQISNVGDVITLTGLSVGTYTVTVTDNTTGCQKDDSVTLVEPVAITFTTAATKVFCSRQKSTITVSNVVGGTGVYTYAVVKTGALAPIATVYTDNPVLEVSTNLTDLSWDVYVKDANGCVSAPVTTPIIYNAAPTIDPAAPLCFVGSTLTVDLDALSNTYNGVKSYTVDGLAIADKMATFNAPGTYLLGVKDDNGCEETVPYTIEKQLLATASLTKDLFCTGVVAAEITVDIKEGVAPYTYQMYLNGTAVGTVTGGVVSTFTENVTTPGIYTFEITDSNAASCTVTTDTVEVTNPSTPTFTTSQVNVKCNGESNGSITVIPANGVAPYTFVLSGAINNTGDSSGIYTGLAAGSYTIVVTDAKGCSSVATGAIVITEPGILTATDSYPANNTCSVATLITVAASNGTQTGVLTGYYYNFNSNGYDSDNTFTVNDNGAIQTVTYTVKDANGCETAPKTITINPLNKPTDLDFTVTVAPICPTPTSTISVKATNGVGALTFEIIEFNGVAPATPIVVTTPGFADPAVFAGLLPGEYTFKVTDANGCSYQELITVDAVVNIVVTGQPVADMSCNTGDDGKVEFNISRFSGNYNYSITKDGVAFGTLVANSTLSTIPLTGLGHGTYEITVLDNTTLCQAVATAVVKQPSIVTVALVNMDNANCKTAAQATVVGNGGTPGYTYSFVPTTAGPGTFGPSDSEALDPAISTTWYVYAKDSNNCISAPLTINVVTDPLPAGFTAAVVSQCPSATGTYDIVVTIGTGMAPYEYSIGSGFQTSTTFTVNVAKAYDLIVKDRFGCEFTFPAAVTILPALGLDATITALPSCTDGDGVVDLVALGGSTNYEYRKGTGVYVPTSQFTGVSSGLNTFEVRDKSTNCTFSVTVDLVVATPITGFALASTDVSCNGGNDGTITATMTNAAVGINDNPIYTYQIIAPTIGAIQTDNVFNGLTKGTYTVEITSGRGCKETAIISVDEPALITVPAPVVTPFACAAGTNGTNFATITVNGVAGGSSNYTIYEFFKNNVSVQRGPSNSYIEVDYAGGSYTVDVYDDKNCVGSTTVAISIPAYTKLEQINVVVTTAITCNNPESITVTAVDALGNAIAGIDYVLKTDANVILQTNTTGIFTGLPIGNYIITATNPLTGCTIRTDHYVNTPNTFELKLDSVVDAICFGDANGSAQVTFIDRVINATDLDQAGIFDYIVKDAAGNTVVSLTRSTGVTVTIPSLKAGTYSIDATLVNTPFCTASTNFTISQPNAKLTIAETHTEITCIAGNNDGTISVTATGGWPGDYEFELIATNPALNVSYSAVSDFLNLTAGTYTINVKDSKGCVDTIIVQLANPTPITFTAAASATLLSCFGDTTATITVSTPTGGSGSYLYTLITTLTDGTITSNGPQLDNIFTNLGVGSYQVQVSDTWNCSSVSTTPIVISEPTKVVASLVKATGITCKTDATLTLSVVGGKAPYTYSADPNFATSINMTGSSITFPVIVGTYNYYVKDANGCISFASNDIKIDNLEPLLPNLDVLNAMVSCKGSATGVIVANASGGLGNYVYTLLDGAGNAIPTAVQTTPGRFDNLLAGFYQVIVVSGDCSSTSQIVEIKEPSTSLSYTPKVSNITCNGAKNGRIEIIASGGTGEIKYAISPRMDQFFDTGVFENLVPDVYQVVIQDANGCFEVYDFEIKEPLELLSDIVPGSINEEFCAGDKDGAFSIDIEGGTLPYSVSLDDRNGTYTTGSLTQTFFDFNGLAGGDHTVYIRDANGCTTVVTAPLKESVTMNPKAVVQYDCVNNAAANTVTITIDDSITDPSEVDYAIDGGTFQSSSIFTNVAPGFHTVIARNLNGCEQPTVNFEVIQVNPLTLVLNDGGLNEIVAVATGGGGNYTYTFNGENYGSTSSFIIYKSGDYTVTVTDANGCTATATRYFTYIDVCIPNNFTPNGDNINDTWAPGCTVNYKDLVFSIFDRYGRKIGTYRVGQEWDGKYNGEELPSGDYWYILKLNDKKDDREFVGHFTLYR</sequence>
<evidence type="ECO:0000259" key="1">
    <source>
        <dbReference type="Pfam" id="PF24595"/>
    </source>
</evidence>
<dbReference type="Proteomes" id="UP000674217">
    <property type="component" value="Unassembled WGS sequence"/>
</dbReference>